<dbReference type="AlphaFoldDB" id="A0A2I1I742"/>
<dbReference type="EMBL" id="PKKJ01000001">
    <property type="protein sequence ID" value="PKY66949.1"/>
    <property type="molecule type" value="Genomic_DNA"/>
</dbReference>
<dbReference type="Proteomes" id="UP000234545">
    <property type="component" value="Unassembled WGS sequence"/>
</dbReference>
<gene>
    <name evidence="1" type="ORF">CYJ25_01540</name>
</gene>
<protein>
    <recommendedName>
        <fullName evidence="3">XRE family transcriptional regulator</fullName>
    </recommendedName>
</protein>
<reference evidence="1 2" key="1">
    <citation type="submission" date="2017-12" db="EMBL/GenBank/DDBJ databases">
        <title>Phylogenetic diversity of female urinary microbiome.</title>
        <authorList>
            <person name="Thomas-White K."/>
            <person name="Wolfe A.J."/>
        </authorList>
    </citation>
    <scope>NUCLEOTIDE SEQUENCE [LARGE SCALE GENOMIC DNA]</scope>
    <source>
        <strain evidence="1 2">UMB0250</strain>
    </source>
</reference>
<sequence length="83" mass="8840">MGKLEPAKTRLSPVFCRRLGETGMTDMALAASFGMSRQEFSAIKLGKQGPTARFMAGAVRAGLAENFGEVAEYAPDKTEKAIA</sequence>
<organism evidence="1 2">
    <name type="scientific">Schaalia turicensis</name>
    <dbReference type="NCBI Taxonomy" id="131111"/>
    <lineage>
        <taxon>Bacteria</taxon>
        <taxon>Bacillati</taxon>
        <taxon>Actinomycetota</taxon>
        <taxon>Actinomycetes</taxon>
        <taxon>Actinomycetales</taxon>
        <taxon>Actinomycetaceae</taxon>
        <taxon>Schaalia</taxon>
    </lineage>
</organism>
<comment type="caution">
    <text evidence="1">The sequence shown here is derived from an EMBL/GenBank/DDBJ whole genome shotgun (WGS) entry which is preliminary data.</text>
</comment>
<evidence type="ECO:0000313" key="1">
    <source>
        <dbReference type="EMBL" id="PKY66949.1"/>
    </source>
</evidence>
<evidence type="ECO:0000313" key="2">
    <source>
        <dbReference type="Proteomes" id="UP000234545"/>
    </source>
</evidence>
<accession>A0A2I1I742</accession>
<evidence type="ECO:0008006" key="3">
    <source>
        <dbReference type="Google" id="ProtNLM"/>
    </source>
</evidence>
<dbReference type="RefSeq" id="WP_101627446.1">
    <property type="nucleotide sequence ID" value="NZ_PKKJ01000001.1"/>
</dbReference>
<dbReference type="OrthoDB" id="9813335at2"/>
<name>A0A2I1I742_9ACTO</name>
<proteinExistence type="predicted"/>